<dbReference type="InterPro" id="IPR052184">
    <property type="entry name" value="SDR_enzymes"/>
</dbReference>
<keyword evidence="2" id="KW-1185">Reference proteome</keyword>
<sequence>MSQPTALVIGASRGIGKDLVKKLSAVGYDTYGTVRSHPSDSKTLQADLTDEDSLKAAATKIDTLDLLVLNGAIAEDEPYLKLDVQRHAEYYQTNVIGPLSAAAAFLPALRKGKQKTIVFITSLAGNAGMHKSFYAQPAKDRFPLPKGPYSATKAALNMAAVQLYAELEDEGFSVLLVHPGVVESDMGTEMIEKLKDMPPFPFPVISIDESATGIAKVIKSHIDAGKPEVRYYQYSGEEGPL</sequence>
<evidence type="ECO:0008006" key="3">
    <source>
        <dbReference type="Google" id="ProtNLM"/>
    </source>
</evidence>
<comment type="caution">
    <text evidence="1">The sequence shown here is derived from an EMBL/GenBank/DDBJ whole genome shotgun (WGS) entry which is preliminary data.</text>
</comment>
<dbReference type="SUPFAM" id="SSF51735">
    <property type="entry name" value="NAD(P)-binding Rossmann-fold domains"/>
    <property type="match status" value="1"/>
</dbReference>
<dbReference type="PANTHER" id="PTHR45458:SF3">
    <property type="entry name" value="CHAIN DEHYDROGENASE (ATSC), PUTATIVE-RELATED"/>
    <property type="match status" value="1"/>
</dbReference>
<dbReference type="GO" id="GO:0016616">
    <property type="term" value="F:oxidoreductase activity, acting on the CH-OH group of donors, NAD or NADP as acceptor"/>
    <property type="evidence" value="ECO:0007669"/>
    <property type="project" value="TreeGrafter"/>
</dbReference>
<proteinExistence type="predicted"/>
<gene>
    <name evidence="1" type="ORF">OC846_004355</name>
</gene>
<dbReference type="AlphaFoldDB" id="A0AAN6JX23"/>
<dbReference type="InterPro" id="IPR002347">
    <property type="entry name" value="SDR_fam"/>
</dbReference>
<dbReference type="EMBL" id="JAPDMZ010000128">
    <property type="protein sequence ID" value="KAK0548781.1"/>
    <property type="molecule type" value="Genomic_DNA"/>
</dbReference>
<evidence type="ECO:0000313" key="2">
    <source>
        <dbReference type="Proteomes" id="UP001176517"/>
    </source>
</evidence>
<dbReference type="Gene3D" id="3.40.50.720">
    <property type="entry name" value="NAD(P)-binding Rossmann-like Domain"/>
    <property type="match status" value="1"/>
</dbReference>
<dbReference type="Proteomes" id="UP001176517">
    <property type="component" value="Unassembled WGS sequence"/>
</dbReference>
<evidence type="ECO:0000313" key="1">
    <source>
        <dbReference type="EMBL" id="KAK0548781.1"/>
    </source>
</evidence>
<dbReference type="PANTHER" id="PTHR45458">
    <property type="entry name" value="SHORT-CHAIN DEHYDROGENASE/REDUCTASE SDR"/>
    <property type="match status" value="1"/>
</dbReference>
<dbReference type="Pfam" id="PF00106">
    <property type="entry name" value="adh_short"/>
    <property type="match status" value="1"/>
</dbReference>
<name>A0AAN6JX23_9BASI</name>
<protein>
    <recommendedName>
        <fullName evidence="3">NAD(P)-binding protein</fullName>
    </recommendedName>
</protein>
<reference evidence="1" key="1">
    <citation type="journal article" date="2023" name="PhytoFront">
        <title>Draft Genome Resources of Seven Strains of Tilletia horrida, Causal Agent of Kernel Smut of Rice.</title>
        <authorList>
            <person name="Khanal S."/>
            <person name="Antony Babu S."/>
            <person name="Zhou X.G."/>
        </authorList>
    </citation>
    <scope>NUCLEOTIDE SEQUENCE</scope>
    <source>
        <strain evidence="1">TX6</strain>
    </source>
</reference>
<dbReference type="InterPro" id="IPR036291">
    <property type="entry name" value="NAD(P)-bd_dom_sf"/>
</dbReference>
<dbReference type="PRINTS" id="PR00081">
    <property type="entry name" value="GDHRDH"/>
</dbReference>
<organism evidence="1 2">
    <name type="scientific">Tilletia horrida</name>
    <dbReference type="NCBI Taxonomy" id="155126"/>
    <lineage>
        <taxon>Eukaryota</taxon>
        <taxon>Fungi</taxon>
        <taxon>Dikarya</taxon>
        <taxon>Basidiomycota</taxon>
        <taxon>Ustilaginomycotina</taxon>
        <taxon>Exobasidiomycetes</taxon>
        <taxon>Tilletiales</taxon>
        <taxon>Tilletiaceae</taxon>
        <taxon>Tilletia</taxon>
    </lineage>
</organism>
<accession>A0AAN6JX23</accession>